<sequence>MSSGDHTGVLPATRNDRRTHLDALRAAVELRPELAGGVVERRGVAWVSVVRVGGPRRTVEIGCDYVRSGWWFTWSDGRPIAPVGNVQSVVGRLVRELGVA</sequence>
<dbReference type="AlphaFoldDB" id="A0A1I5BU67"/>
<dbReference type="RefSeq" id="WP_021595211.1">
    <property type="nucleotide sequence ID" value="NZ_FOVH01000003.1"/>
</dbReference>
<accession>A0A1I5BU67</accession>
<keyword evidence="2" id="KW-1185">Reference proteome</keyword>
<name>A0A1I5BU67_9ACTN</name>
<dbReference type="InParanoid" id="A0A1I5BU67"/>
<evidence type="ECO:0000313" key="1">
    <source>
        <dbReference type="EMBL" id="SFN78319.1"/>
    </source>
</evidence>
<organism evidence="1 2">
    <name type="scientific">Actinomadura madurae</name>
    <dbReference type="NCBI Taxonomy" id="1993"/>
    <lineage>
        <taxon>Bacteria</taxon>
        <taxon>Bacillati</taxon>
        <taxon>Actinomycetota</taxon>
        <taxon>Actinomycetes</taxon>
        <taxon>Streptosporangiales</taxon>
        <taxon>Thermomonosporaceae</taxon>
        <taxon>Actinomadura</taxon>
    </lineage>
</organism>
<evidence type="ECO:0000313" key="2">
    <source>
        <dbReference type="Proteomes" id="UP000183413"/>
    </source>
</evidence>
<dbReference type="EMBL" id="FOVH01000003">
    <property type="protein sequence ID" value="SFN78319.1"/>
    <property type="molecule type" value="Genomic_DNA"/>
</dbReference>
<dbReference type="STRING" id="1993.SAMN04489713_10328"/>
<reference evidence="1 2" key="1">
    <citation type="submission" date="2016-10" db="EMBL/GenBank/DDBJ databases">
        <authorList>
            <person name="de Groot N.N."/>
        </authorList>
    </citation>
    <scope>NUCLEOTIDE SEQUENCE [LARGE SCALE GENOMIC DNA]</scope>
    <source>
        <strain evidence="1 2">DSM 43067</strain>
    </source>
</reference>
<protein>
    <submittedName>
        <fullName evidence="1">Uncharacterized protein</fullName>
    </submittedName>
</protein>
<dbReference type="OrthoDB" id="3478668at2"/>
<proteinExistence type="predicted"/>
<dbReference type="Proteomes" id="UP000183413">
    <property type="component" value="Unassembled WGS sequence"/>
</dbReference>
<gene>
    <name evidence="1" type="ORF">SAMN04489713_10328</name>
</gene>